<gene>
    <name evidence="2" type="ORF">B0H16DRAFT_1480480</name>
</gene>
<dbReference type="AlphaFoldDB" id="A0AAD7MD56"/>
<accession>A0AAD7MD56</accession>
<feature type="region of interest" description="Disordered" evidence="1">
    <location>
        <begin position="15"/>
        <end position="55"/>
    </location>
</feature>
<evidence type="ECO:0000256" key="1">
    <source>
        <dbReference type="SAM" id="MobiDB-lite"/>
    </source>
</evidence>
<comment type="caution">
    <text evidence="2">The sequence shown here is derived from an EMBL/GenBank/DDBJ whole genome shotgun (WGS) entry which is preliminary data.</text>
</comment>
<evidence type="ECO:0000313" key="3">
    <source>
        <dbReference type="Proteomes" id="UP001215598"/>
    </source>
</evidence>
<feature type="compositionally biased region" description="Low complexity" evidence="1">
    <location>
        <begin position="34"/>
        <end position="48"/>
    </location>
</feature>
<dbReference type="EMBL" id="JARKIB010000401">
    <property type="protein sequence ID" value="KAJ7711204.1"/>
    <property type="molecule type" value="Genomic_DNA"/>
</dbReference>
<reference evidence="2" key="1">
    <citation type="submission" date="2023-03" db="EMBL/GenBank/DDBJ databases">
        <title>Massive genome expansion in bonnet fungi (Mycena s.s.) driven by repeated elements and novel gene families across ecological guilds.</title>
        <authorList>
            <consortium name="Lawrence Berkeley National Laboratory"/>
            <person name="Harder C.B."/>
            <person name="Miyauchi S."/>
            <person name="Viragh M."/>
            <person name="Kuo A."/>
            <person name="Thoen E."/>
            <person name="Andreopoulos B."/>
            <person name="Lu D."/>
            <person name="Skrede I."/>
            <person name="Drula E."/>
            <person name="Henrissat B."/>
            <person name="Morin E."/>
            <person name="Kohler A."/>
            <person name="Barry K."/>
            <person name="LaButti K."/>
            <person name="Morin E."/>
            <person name="Salamov A."/>
            <person name="Lipzen A."/>
            <person name="Mereny Z."/>
            <person name="Hegedus B."/>
            <person name="Baldrian P."/>
            <person name="Stursova M."/>
            <person name="Weitz H."/>
            <person name="Taylor A."/>
            <person name="Grigoriev I.V."/>
            <person name="Nagy L.G."/>
            <person name="Martin F."/>
            <person name="Kauserud H."/>
        </authorList>
    </citation>
    <scope>NUCLEOTIDE SEQUENCE</scope>
    <source>
        <strain evidence="2">CBHHK182m</strain>
    </source>
</reference>
<protein>
    <submittedName>
        <fullName evidence="2">Uncharacterized protein</fullName>
    </submittedName>
</protein>
<name>A0AAD7MD56_9AGAR</name>
<organism evidence="2 3">
    <name type="scientific">Mycena metata</name>
    <dbReference type="NCBI Taxonomy" id="1033252"/>
    <lineage>
        <taxon>Eukaryota</taxon>
        <taxon>Fungi</taxon>
        <taxon>Dikarya</taxon>
        <taxon>Basidiomycota</taxon>
        <taxon>Agaricomycotina</taxon>
        <taxon>Agaricomycetes</taxon>
        <taxon>Agaricomycetidae</taxon>
        <taxon>Agaricales</taxon>
        <taxon>Marasmiineae</taxon>
        <taxon>Mycenaceae</taxon>
        <taxon>Mycena</taxon>
    </lineage>
</organism>
<proteinExistence type="predicted"/>
<dbReference type="Proteomes" id="UP001215598">
    <property type="component" value="Unassembled WGS sequence"/>
</dbReference>
<keyword evidence="3" id="KW-1185">Reference proteome</keyword>
<sequence length="219" mass="23894">MVAVEGCRGEYGGGSLGRSHRRWEDRQRARLARGRAPPAASTPLTPAPGHASSLFAPPSSTPALTGSAFALPYRTLYAVVTMDTVAIYDMQQAGPVCLLTKQVYGFDVVPGQSLMRRLLLTLVTFDEILPTDHTQQPASGADFAGGPLEPLTPAASVNGDRERDAVISADFHRRFSPLGVRESPQLFASIKKHPPLLFCIRVVLEMIFEARQLRLKTRR</sequence>
<evidence type="ECO:0000313" key="2">
    <source>
        <dbReference type="EMBL" id="KAJ7711204.1"/>
    </source>
</evidence>